<evidence type="ECO:0000256" key="1">
    <source>
        <dbReference type="ARBA" id="ARBA00004201"/>
    </source>
</evidence>
<proteinExistence type="inferred from homology"/>
<sequence length="291" mass="32999">MNAPNSVIDQRMEAERIYGWITDLCSSEGRLVAMLELSERRSQVESLGHLLWHSFGAVAGLLQEIMSIYPSVLTNVLSYQESQRICAAIGLFQAMASDRCIALQLIRCEFMSYLMPMLRLTPQTRSVEHVRLSVLGVVCGLLKSDHKEVVTYFLGTDLMPHVLHNLELGSSMSKVLCAFALFRILENEVGLSFVGNTMARKMHLIHTLARVVHQLTLEMEPRVLKHVVRSYFRLADHPQCLVLILKHLPPQLRNGYFCKEKLPGYENANMELAKLSCKLANKEAQIYKGKE</sequence>
<reference evidence="6" key="1">
    <citation type="submission" date="2025-08" db="UniProtKB">
        <authorList>
            <consortium name="RefSeq"/>
        </authorList>
    </citation>
    <scope>IDENTIFICATION</scope>
    <source>
        <strain evidence="6">14028-0561.14</strain>
        <tissue evidence="6">Whole fly</tissue>
    </source>
</reference>
<keyword evidence="5" id="KW-1185">Reference proteome</keyword>
<dbReference type="PANTHER" id="PTHR12262">
    <property type="entry name" value="CCR4-NOT TRANSCRIPTION COMPLEX SUBUNIT 9"/>
    <property type="match status" value="1"/>
</dbReference>
<evidence type="ECO:0000256" key="2">
    <source>
        <dbReference type="ARBA" id="ARBA00006385"/>
    </source>
</evidence>
<evidence type="ECO:0000313" key="6">
    <source>
        <dbReference type="RefSeq" id="XP_017026574.1"/>
    </source>
</evidence>
<comment type="subcellular location">
    <subcellularLocation>
        <location evidence="1">Cytoplasm</location>
        <location evidence="1">P-body</location>
    </subcellularLocation>
</comment>
<comment type="similarity">
    <text evidence="2">Belongs to the CNOT9 family.</text>
</comment>
<dbReference type="InterPro" id="IPR016024">
    <property type="entry name" value="ARM-type_fold"/>
</dbReference>
<organism evidence="5 6">
    <name type="scientific">Drosophila kikkawai</name>
    <name type="common">Fruit fly</name>
    <dbReference type="NCBI Taxonomy" id="30033"/>
    <lineage>
        <taxon>Eukaryota</taxon>
        <taxon>Metazoa</taxon>
        <taxon>Ecdysozoa</taxon>
        <taxon>Arthropoda</taxon>
        <taxon>Hexapoda</taxon>
        <taxon>Insecta</taxon>
        <taxon>Pterygota</taxon>
        <taxon>Neoptera</taxon>
        <taxon>Endopterygota</taxon>
        <taxon>Diptera</taxon>
        <taxon>Brachycera</taxon>
        <taxon>Muscomorpha</taxon>
        <taxon>Ephydroidea</taxon>
        <taxon>Drosophilidae</taxon>
        <taxon>Drosophila</taxon>
        <taxon>Sophophora</taxon>
    </lineage>
</organism>
<evidence type="ECO:0000313" key="5">
    <source>
        <dbReference type="Proteomes" id="UP001652661"/>
    </source>
</evidence>
<dbReference type="Proteomes" id="UP001652661">
    <property type="component" value="Chromosome 3R"/>
</dbReference>
<dbReference type="GO" id="GO:0030014">
    <property type="term" value="C:CCR4-NOT complex"/>
    <property type="evidence" value="ECO:0007669"/>
    <property type="project" value="InterPro"/>
</dbReference>
<protein>
    <recommendedName>
        <fullName evidence="3">CCR4-NOT transcription complex subunit 9</fullName>
    </recommendedName>
    <alternativeName>
        <fullName evidence="4">Cell differentiation protein RQCD1 homolog</fullName>
    </alternativeName>
</protein>
<dbReference type="AlphaFoldDB" id="A0A6P4IT38"/>
<name>A0A6P4IT38_DROKI</name>
<accession>A0A6P4IT38</accession>
<dbReference type="OrthoDB" id="1183224at2759"/>
<evidence type="ECO:0000256" key="3">
    <source>
        <dbReference type="ARBA" id="ARBA00014171"/>
    </source>
</evidence>
<dbReference type="GO" id="GO:0006402">
    <property type="term" value="P:mRNA catabolic process"/>
    <property type="evidence" value="ECO:0007669"/>
    <property type="project" value="InterPro"/>
</dbReference>
<dbReference type="GO" id="GO:0000932">
    <property type="term" value="C:P-body"/>
    <property type="evidence" value="ECO:0007669"/>
    <property type="project" value="UniProtKB-SubCell"/>
</dbReference>
<dbReference type="OMA" id="MQLRNGF"/>
<dbReference type="Gene3D" id="1.25.10.10">
    <property type="entry name" value="Leucine-rich Repeat Variant"/>
    <property type="match status" value="1"/>
</dbReference>
<dbReference type="Pfam" id="PF04078">
    <property type="entry name" value="Rcd1"/>
    <property type="match status" value="1"/>
</dbReference>
<dbReference type="InterPro" id="IPR007216">
    <property type="entry name" value="CNOT9"/>
</dbReference>
<dbReference type="SUPFAM" id="SSF48371">
    <property type="entry name" value="ARM repeat"/>
    <property type="match status" value="1"/>
</dbReference>
<dbReference type="RefSeq" id="XP_017026574.1">
    <property type="nucleotide sequence ID" value="XM_017171085.3"/>
</dbReference>
<evidence type="ECO:0000256" key="4">
    <source>
        <dbReference type="ARBA" id="ARBA00030283"/>
    </source>
</evidence>
<dbReference type="FunFam" id="1.25.10.10:FF:000661">
    <property type="entry name" value="Cell differentiation family, Rcd1-like containing protein"/>
    <property type="match status" value="1"/>
</dbReference>
<dbReference type="InterPro" id="IPR011989">
    <property type="entry name" value="ARM-like"/>
</dbReference>
<gene>
    <name evidence="6" type="primary">Pos</name>
</gene>